<evidence type="ECO:0000313" key="2">
    <source>
        <dbReference type="EMBL" id="EMR4591202.1"/>
    </source>
</evidence>
<name>A0AAD2VUI9_PRORE</name>
<dbReference type="EMBL" id="ABEXCJ040000008">
    <property type="protein sequence ID" value="ELR5219015.1"/>
    <property type="molecule type" value="Genomic_DNA"/>
</dbReference>
<gene>
    <name evidence="2" type="ORF">M0K77_003553</name>
    <name evidence="1" type="ORF">M0K77_RS17765</name>
</gene>
<evidence type="ECO:0000313" key="1">
    <source>
        <dbReference type="EMBL" id="ELR5219015.1"/>
    </source>
</evidence>
<comment type="caution">
    <text evidence="1">The sequence shown here is derived from an EMBL/GenBank/DDBJ whole genome shotgun (WGS) entry which is preliminary data.</text>
</comment>
<reference evidence="1" key="1">
    <citation type="submission" date="2023-10" db="EMBL/GenBank/DDBJ databases">
        <authorList>
            <consortium name="Clinical and Environmental Microbiology Branch: Whole genome sequencing antimicrobial resistance pathogens in the healthcare setting"/>
        </authorList>
    </citation>
    <scope>NUCLEOTIDE SEQUENCE</scope>
    <source>
        <strain evidence="1">2020QW-00022</strain>
    </source>
</reference>
<organism evidence="1">
    <name type="scientific">Providencia rettgeri</name>
    <dbReference type="NCBI Taxonomy" id="587"/>
    <lineage>
        <taxon>Bacteria</taxon>
        <taxon>Pseudomonadati</taxon>
        <taxon>Pseudomonadota</taxon>
        <taxon>Gammaproteobacteria</taxon>
        <taxon>Enterobacterales</taxon>
        <taxon>Morganellaceae</taxon>
        <taxon>Providencia</taxon>
    </lineage>
</organism>
<sequence length="218" mass="23840">MDVKEYIPEHYLQSVNEGDSRLFELDDNGFSSYGGPSFTIFVSPPDSQYIDVVGDNTNIGDSSFGHVFIGLKGTNPESNQFESVSIGFSAGNSFLTNTDNISFDDHNKYSEASSLTVVGQGPVFDNDLNNNGVETLPYDFGVLFKFNGELKKTGWVSPSDALLVMDKNSDGKTQSEELLGLSKAGISSISLNNVLMTTMKNTLPFLKSNNDRVFNRLI</sequence>
<dbReference type="AlphaFoldDB" id="A0AAD2VUI9"/>
<proteinExistence type="predicted"/>
<protein>
    <submittedName>
        <fullName evidence="1">Uncharacterized protein</fullName>
    </submittedName>
</protein>
<accession>A0AAD2VUI9</accession>
<dbReference type="EMBL" id="ABEXCJ050000008">
    <property type="protein sequence ID" value="EMR4591202.1"/>
    <property type="molecule type" value="Genomic_DNA"/>
</dbReference>